<proteinExistence type="predicted"/>
<dbReference type="OrthoDB" id="5594178at2759"/>
<gene>
    <name evidence="2" type="ORF">BD410DRAFT_842201</name>
</gene>
<evidence type="ECO:0000256" key="1">
    <source>
        <dbReference type="SAM" id="MobiDB-lite"/>
    </source>
</evidence>
<protein>
    <submittedName>
        <fullName evidence="2">Uncharacterized protein</fullName>
    </submittedName>
</protein>
<keyword evidence="3" id="KW-1185">Reference proteome</keyword>
<name>A0A4Y7PW51_9AGAM</name>
<accession>A0A4Y7PW51</accession>
<dbReference type="Proteomes" id="UP000294933">
    <property type="component" value="Unassembled WGS sequence"/>
</dbReference>
<sequence length="246" mass="26854">MGAPPGAPGAIDGTPRTRTNALALFTLLRERRGTGREELTPRVVLAALAMHTPMPVAMPMQAGVGLAQGVALLTVFRNIQFHTITTPQDFHPQVELHWDETSPSRQLIPGTSRRCSRTSPCTYRARYWSIREEDVLLSLQLLAYLSKFPHVRQAFYKLRTSFHPATAQLPRSQPFGAAVPRVALALAVGATGAASTDPLNKYSGFFYPFTARGQEQGLKAAVTTTMDPNSGDTPGCLQPRRSTKAR</sequence>
<feature type="region of interest" description="Disordered" evidence="1">
    <location>
        <begin position="224"/>
        <end position="246"/>
    </location>
</feature>
<dbReference type="EMBL" id="ML170198">
    <property type="protein sequence ID" value="TDL19291.1"/>
    <property type="molecule type" value="Genomic_DNA"/>
</dbReference>
<dbReference type="VEuPathDB" id="FungiDB:BD410DRAFT_842201"/>
<organism evidence="2 3">
    <name type="scientific">Rickenella mellea</name>
    <dbReference type="NCBI Taxonomy" id="50990"/>
    <lineage>
        <taxon>Eukaryota</taxon>
        <taxon>Fungi</taxon>
        <taxon>Dikarya</taxon>
        <taxon>Basidiomycota</taxon>
        <taxon>Agaricomycotina</taxon>
        <taxon>Agaricomycetes</taxon>
        <taxon>Hymenochaetales</taxon>
        <taxon>Rickenellaceae</taxon>
        <taxon>Rickenella</taxon>
    </lineage>
</organism>
<dbReference type="AlphaFoldDB" id="A0A4Y7PW51"/>
<evidence type="ECO:0000313" key="2">
    <source>
        <dbReference type="EMBL" id="TDL19291.1"/>
    </source>
</evidence>
<reference evidence="2 3" key="1">
    <citation type="submission" date="2018-06" db="EMBL/GenBank/DDBJ databases">
        <title>A transcriptomic atlas of mushroom development highlights an independent origin of complex multicellularity.</title>
        <authorList>
            <consortium name="DOE Joint Genome Institute"/>
            <person name="Krizsan K."/>
            <person name="Almasi E."/>
            <person name="Merenyi Z."/>
            <person name="Sahu N."/>
            <person name="Viragh M."/>
            <person name="Koszo T."/>
            <person name="Mondo S."/>
            <person name="Kiss B."/>
            <person name="Balint B."/>
            <person name="Kues U."/>
            <person name="Barry K."/>
            <person name="Hegedus J.C."/>
            <person name="Henrissat B."/>
            <person name="Johnson J."/>
            <person name="Lipzen A."/>
            <person name="Ohm R."/>
            <person name="Nagy I."/>
            <person name="Pangilinan J."/>
            <person name="Yan J."/>
            <person name="Xiong Y."/>
            <person name="Grigoriev I.V."/>
            <person name="Hibbett D.S."/>
            <person name="Nagy L.G."/>
        </authorList>
    </citation>
    <scope>NUCLEOTIDE SEQUENCE [LARGE SCALE GENOMIC DNA]</scope>
    <source>
        <strain evidence="2 3">SZMC22713</strain>
    </source>
</reference>
<evidence type="ECO:0000313" key="3">
    <source>
        <dbReference type="Proteomes" id="UP000294933"/>
    </source>
</evidence>